<dbReference type="Proteomes" id="UP000242715">
    <property type="component" value="Unassembled WGS sequence"/>
</dbReference>
<evidence type="ECO:0000313" key="3">
    <source>
        <dbReference type="Proteomes" id="UP000242715"/>
    </source>
</evidence>
<keyword evidence="1" id="KW-0812">Transmembrane</keyword>
<name>A0A2Z6LLM7_TRISU</name>
<keyword evidence="3" id="KW-1185">Reference proteome</keyword>
<evidence type="ECO:0000256" key="1">
    <source>
        <dbReference type="SAM" id="Phobius"/>
    </source>
</evidence>
<dbReference type="EMBL" id="DF973190">
    <property type="protein sequence ID" value="GAU18829.1"/>
    <property type="molecule type" value="Genomic_DNA"/>
</dbReference>
<organism evidence="2 3">
    <name type="scientific">Trifolium subterraneum</name>
    <name type="common">Subterranean clover</name>
    <dbReference type="NCBI Taxonomy" id="3900"/>
    <lineage>
        <taxon>Eukaryota</taxon>
        <taxon>Viridiplantae</taxon>
        <taxon>Streptophyta</taxon>
        <taxon>Embryophyta</taxon>
        <taxon>Tracheophyta</taxon>
        <taxon>Spermatophyta</taxon>
        <taxon>Magnoliopsida</taxon>
        <taxon>eudicotyledons</taxon>
        <taxon>Gunneridae</taxon>
        <taxon>Pentapetalae</taxon>
        <taxon>rosids</taxon>
        <taxon>fabids</taxon>
        <taxon>Fabales</taxon>
        <taxon>Fabaceae</taxon>
        <taxon>Papilionoideae</taxon>
        <taxon>50 kb inversion clade</taxon>
        <taxon>NPAAA clade</taxon>
        <taxon>Hologalegina</taxon>
        <taxon>IRL clade</taxon>
        <taxon>Trifolieae</taxon>
        <taxon>Trifolium</taxon>
    </lineage>
</organism>
<evidence type="ECO:0000313" key="2">
    <source>
        <dbReference type="EMBL" id="GAU18829.1"/>
    </source>
</evidence>
<proteinExistence type="predicted"/>
<accession>A0A2Z6LLM7</accession>
<reference evidence="3" key="1">
    <citation type="journal article" date="2017" name="Front. Plant Sci.">
        <title>Climate Clever Clovers: New Paradigm to Reduce the Environmental Footprint of Ruminants by Breeding Low Methanogenic Forages Utilizing Haplotype Variation.</title>
        <authorList>
            <person name="Kaur P."/>
            <person name="Appels R."/>
            <person name="Bayer P.E."/>
            <person name="Keeble-Gagnere G."/>
            <person name="Wang J."/>
            <person name="Hirakawa H."/>
            <person name="Shirasawa K."/>
            <person name="Vercoe P."/>
            <person name="Stefanova K."/>
            <person name="Durmic Z."/>
            <person name="Nichols P."/>
            <person name="Revell C."/>
            <person name="Isobe S.N."/>
            <person name="Edwards D."/>
            <person name="Erskine W."/>
        </authorList>
    </citation>
    <scope>NUCLEOTIDE SEQUENCE [LARGE SCALE GENOMIC DNA]</scope>
    <source>
        <strain evidence="3">cv. Daliak</strain>
    </source>
</reference>
<keyword evidence="1" id="KW-1133">Transmembrane helix</keyword>
<keyword evidence="1" id="KW-0472">Membrane</keyword>
<protein>
    <submittedName>
        <fullName evidence="2">Uncharacterized protein</fullName>
    </submittedName>
</protein>
<dbReference type="AlphaFoldDB" id="A0A2Z6LLM7"/>
<sequence>MPAKHNRKVVNLLCKLLCKSFIFIIFYIFNNKEVVIEELVDKLNSKHGVVLAALLCRVSVLFSLSVISAFCRMGNPELSMWFFDNVTRVWVCGNIEGKVLVEVFRKMREMVEKAKMIKEGT</sequence>
<feature type="transmembrane region" description="Helical" evidence="1">
    <location>
        <begin position="49"/>
        <end position="71"/>
    </location>
</feature>
<feature type="transmembrane region" description="Helical" evidence="1">
    <location>
        <begin position="12"/>
        <end position="29"/>
    </location>
</feature>
<gene>
    <name evidence="2" type="ORF">TSUD_228190</name>
</gene>